<feature type="region of interest" description="Disordered" evidence="1">
    <location>
        <begin position="138"/>
        <end position="161"/>
    </location>
</feature>
<organism evidence="2">
    <name type="scientific">freshwater metagenome</name>
    <dbReference type="NCBI Taxonomy" id="449393"/>
    <lineage>
        <taxon>unclassified sequences</taxon>
        <taxon>metagenomes</taxon>
        <taxon>ecological metagenomes</taxon>
    </lineage>
</organism>
<protein>
    <submittedName>
        <fullName evidence="2">Unannotated protein</fullName>
    </submittedName>
</protein>
<name>A0A6J7U342_9ZZZZ</name>
<reference evidence="2" key="1">
    <citation type="submission" date="2020-05" db="EMBL/GenBank/DDBJ databases">
        <authorList>
            <person name="Chiriac C."/>
            <person name="Salcher M."/>
            <person name="Ghai R."/>
            <person name="Kavagutti S V."/>
        </authorList>
    </citation>
    <scope>NUCLEOTIDE SEQUENCE</scope>
</reference>
<evidence type="ECO:0000256" key="1">
    <source>
        <dbReference type="SAM" id="MobiDB-lite"/>
    </source>
</evidence>
<evidence type="ECO:0000313" key="2">
    <source>
        <dbReference type="EMBL" id="CAB5060709.1"/>
    </source>
</evidence>
<gene>
    <name evidence="2" type="ORF">UFOPK4354_00164</name>
</gene>
<proteinExistence type="predicted"/>
<sequence>MQQTSAKLETPHGQFRLGGTALQRESPQGSDLDTTSSASLQHASDASLYPALLLRPRPQPRVVQPKSVLQQQRAVVAEQCRRFLSRQAVAVLSQARLLSALRGRRMARTCSTPGQDFVLPLGDQQRRWRRLQPSAGLLQPSGAARVPAPLRRDARCAEQRQ</sequence>
<dbReference type="EMBL" id="CAFBQW010000010">
    <property type="protein sequence ID" value="CAB5060709.1"/>
    <property type="molecule type" value="Genomic_DNA"/>
</dbReference>
<feature type="compositionally biased region" description="Basic and acidic residues" evidence="1">
    <location>
        <begin position="150"/>
        <end position="161"/>
    </location>
</feature>
<accession>A0A6J7U342</accession>
<feature type="compositionally biased region" description="Polar residues" evidence="1">
    <location>
        <begin position="23"/>
        <end position="40"/>
    </location>
</feature>
<dbReference type="AlphaFoldDB" id="A0A6J7U342"/>
<feature type="region of interest" description="Disordered" evidence="1">
    <location>
        <begin position="1"/>
        <end position="40"/>
    </location>
</feature>